<sequence>MPGRSQKSALKNNVNEPKVIRDRLRSLTKKTGGKGFGGSKL</sequence>
<proteinExistence type="predicted"/>
<protein>
    <submittedName>
        <fullName evidence="2">Uncharacterized protein</fullName>
    </submittedName>
</protein>
<gene>
    <name evidence="2" type="ORF">MC7420_7828</name>
</gene>
<organism evidence="2 3">
    <name type="scientific">Coleofasciculus chthonoplastes PCC 7420</name>
    <dbReference type="NCBI Taxonomy" id="118168"/>
    <lineage>
        <taxon>Bacteria</taxon>
        <taxon>Bacillati</taxon>
        <taxon>Cyanobacteriota</taxon>
        <taxon>Cyanophyceae</taxon>
        <taxon>Coleofasciculales</taxon>
        <taxon>Coleofasciculaceae</taxon>
        <taxon>Coleofasciculus</taxon>
    </lineage>
</organism>
<keyword evidence="3" id="KW-1185">Reference proteome</keyword>
<feature type="compositionally biased region" description="Polar residues" evidence="1">
    <location>
        <begin position="1"/>
        <end position="15"/>
    </location>
</feature>
<dbReference type="Proteomes" id="UP000003835">
    <property type="component" value="Unassembled WGS sequence"/>
</dbReference>
<evidence type="ECO:0000313" key="3">
    <source>
        <dbReference type="Proteomes" id="UP000003835"/>
    </source>
</evidence>
<dbReference type="STRING" id="118168.MC7420_7828"/>
<dbReference type="EMBL" id="DS989842">
    <property type="protein sequence ID" value="EDX78090.1"/>
    <property type="molecule type" value="Genomic_DNA"/>
</dbReference>
<evidence type="ECO:0000256" key="1">
    <source>
        <dbReference type="SAM" id="MobiDB-lite"/>
    </source>
</evidence>
<name>B4VJB5_9CYAN</name>
<dbReference type="AlphaFoldDB" id="B4VJB5"/>
<evidence type="ECO:0000313" key="2">
    <source>
        <dbReference type="EMBL" id="EDX78090.1"/>
    </source>
</evidence>
<feature type="region of interest" description="Disordered" evidence="1">
    <location>
        <begin position="1"/>
        <end position="41"/>
    </location>
</feature>
<accession>B4VJB5</accession>
<dbReference type="HOGENOM" id="CLU_3268481_0_0_3"/>
<reference evidence="2 3" key="1">
    <citation type="submission" date="2008-07" db="EMBL/GenBank/DDBJ databases">
        <authorList>
            <person name="Tandeau de Marsac N."/>
            <person name="Ferriera S."/>
            <person name="Johnson J."/>
            <person name="Kravitz S."/>
            <person name="Beeson K."/>
            <person name="Sutton G."/>
            <person name="Rogers Y.-H."/>
            <person name="Friedman R."/>
            <person name="Frazier M."/>
            <person name="Venter J.C."/>
        </authorList>
    </citation>
    <scope>NUCLEOTIDE SEQUENCE [LARGE SCALE GENOMIC DNA]</scope>
    <source>
        <strain evidence="2 3">PCC 7420</strain>
    </source>
</reference>